<dbReference type="GO" id="GO:0016887">
    <property type="term" value="F:ATP hydrolysis activity"/>
    <property type="evidence" value="ECO:0007669"/>
    <property type="project" value="InterPro"/>
</dbReference>
<evidence type="ECO:0000313" key="18">
    <source>
        <dbReference type="Proteomes" id="UP000515561"/>
    </source>
</evidence>
<evidence type="ECO:0000256" key="2">
    <source>
        <dbReference type="ARBA" id="ARBA00005417"/>
    </source>
</evidence>
<keyword evidence="10" id="KW-0921">Nickel transport</keyword>
<evidence type="ECO:0000256" key="11">
    <source>
        <dbReference type="ARBA" id="ARBA00023136"/>
    </source>
</evidence>
<evidence type="ECO:0000256" key="7">
    <source>
        <dbReference type="ARBA" id="ARBA00022840"/>
    </source>
</evidence>
<dbReference type="PANTHER" id="PTHR43297">
    <property type="entry name" value="OLIGOPEPTIDE TRANSPORT ATP-BINDING PROTEIN APPD"/>
    <property type="match status" value="1"/>
</dbReference>
<reference evidence="17 18" key="1">
    <citation type="journal article" date="2016" name="Int. J. Syst. Evol. Microbiol.">
        <title>Descriptions of Anaerotaenia torta gen. nov., sp. nov. and Anaerocolumna cellulosilytica gen. nov., sp. nov. isolated from a methanogenic reactor of cattle waste.</title>
        <authorList>
            <person name="Uek A."/>
            <person name="Ohtaki Y."/>
            <person name="Kaku N."/>
            <person name="Ueki K."/>
        </authorList>
    </citation>
    <scope>NUCLEOTIDE SEQUENCE [LARGE SCALE GENOMIC DNA]</scope>
    <source>
        <strain evidence="17 18">SN021</strain>
    </source>
</reference>
<keyword evidence="8" id="KW-1278">Translocase</keyword>
<evidence type="ECO:0000256" key="1">
    <source>
        <dbReference type="ARBA" id="ARBA00004202"/>
    </source>
</evidence>
<evidence type="ECO:0000256" key="3">
    <source>
        <dbReference type="ARBA" id="ARBA00022448"/>
    </source>
</evidence>
<dbReference type="PROSITE" id="PS50893">
    <property type="entry name" value="ABC_TRANSPORTER_2"/>
    <property type="match status" value="1"/>
</dbReference>
<gene>
    <name evidence="17" type="ORF">acsn021_14040</name>
</gene>
<dbReference type="GO" id="GO:0005524">
    <property type="term" value="F:ATP binding"/>
    <property type="evidence" value="ECO:0007669"/>
    <property type="project" value="UniProtKB-KW"/>
</dbReference>
<keyword evidence="18" id="KW-1185">Reference proteome</keyword>
<evidence type="ECO:0000256" key="14">
    <source>
        <dbReference type="ARBA" id="ARBA00044143"/>
    </source>
</evidence>
<dbReference type="GO" id="GO:0005886">
    <property type="term" value="C:plasma membrane"/>
    <property type="evidence" value="ECO:0007669"/>
    <property type="project" value="UniProtKB-SubCell"/>
</dbReference>
<evidence type="ECO:0000256" key="13">
    <source>
        <dbReference type="ARBA" id="ARBA00039098"/>
    </source>
</evidence>
<dbReference type="SUPFAM" id="SSF52540">
    <property type="entry name" value="P-loop containing nucleoside triphosphate hydrolases"/>
    <property type="match status" value="1"/>
</dbReference>
<evidence type="ECO:0000256" key="12">
    <source>
        <dbReference type="ARBA" id="ARBA00038669"/>
    </source>
</evidence>
<protein>
    <recommendedName>
        <fullName evidence="14">Nickel import system ATP-binding protein NikD</fullName>
        <ecNumber evidence="13">7.2.2.11</ecNumber>
    </recommendedName>
</protein>
<dbReference type="EMBL" id="AP023367">
    <property type="protein sequence ID" value="BCJ93835.1"/>
    <property type="molecule type" value="Genomic_DNA"/>
</dbReference>
<dbReference type="Pfam" id="PF08352">
    <property type="entry name" value="oligo_HPY"/>
    <property type="match status" value="1"/>
</dbReference>
<evidence type="ECO:0000256" key="4">
    <source>
        <dbReference type="ARBA" id="ARBA00022475"/>
    </source>
</evidence>
<evidence type="ECO:0000256" key="15">
    <source>
        <dbReference type="ARBA" id="ARBA00048610"/>
    </source>
</evidence>
<keyword evidence="11" id="KW-0472">Membrane</keyword>
<evidence type="ECO:0000259" key="16">
    <source>
        <dbReference type="PROSITE" id="PS50893"/>
    </source>
</evidence>
<organism evidence="17 18">
    <name type="scientific">Anaerocolumna cellulosilytica</name>
    <dbReference type="NCBI Taxonomy" id="433286"/>
    <lineage>
        <taxon>Bacteria</taxon>
        <taxon>Bacillati</taxon>
        <taxon>Bacillota</taxon>
        <taxon>Clostridia</taxon>
        <taxon>Lachnospirales</taxon>
        <taxon>Lachnospiraceae</taxon>
        <taxon>Anaerocolumna</taxon>
    </lineage>
</organism>
<dbReference type="InterPro" id="IPR027417">
    <property type="entry name" value="P-loop_NTPase"/>
</dbReference>
<dbReference type="KEGG" id="acel:acsn021_14040"/>
<evidence type="ECO:0000256" key="9">
    <source>
        <dbReference type="ARBA" id="ARBA00023065"/>
    </source>
</evidence>
<sequence>MKGTGVKMSKNMLDINNLSVSFLMYGQGLEQKELTVISDLSVSVKEGEILAIAGSSGSGKSLLAHAILGILPNNSRVNGELLYCGKELTRKKQEQLRGKEIALVPQSVEYLDPLMQVGRQVIGVDGSKEKQKAVFKKYGLEDSVKKMYPFQLSGGMARRVLVSTAVISNAKLIIADEPTPGLSKEIAQTTMGHFRALADEGRGVILITHDLDLALAYADRIAVFYSGTTVEVAAAKDFNTGVEALRHPYTKALWRAMPQNGFQPIEGSQPYAGELPKGCLFAPRCPQRTKACEERPSMRPLRGGEVCCIHAT</sequence>
<keyword evidence="9" id="KW-0406">Ion transport</keyword>
<dbReference type="InterPro" id="IPR003593">
    <property type="entry name" value="AAA+_ATPase"/>
</dbReference>
<dbReference type="Proteomes" id="UP000515561">
    <property type="component" value="Chromosome"/>
</dbReference>
<dbReference type="PANTHER" id="PTHR43297:SF13">
    <property type="entry name" value="NICKEL ABC TRANSPORTER, ATP-BINDING PROTEIN"/>
    <property type="match status" value="1"/>
</dbReference>
<comment type="catalytic activity">
    <reaction evidence="15">
        <text>Ni(2+)(out) + ATP + H2O = Ni(2+)(in) + ADP + phosphate + H(+)</text>
        <dbReference type="Rhea" id="RHEA:15557"/>
        <dbReference type="ChEBI" id="CHEBI:15377"/>
        <dbReference type="ChEBI" id="CHEBI:15378"/>
        <dbReference type="ChEBI" id="CHEBI:30616"/>
        <dbReference type="ChEBI" id="CHEBI:43474"/>
        <dbReference type="ChEBI" id="CHEBI:49786"/>
        <dbReference type="ChEBI" id="CHEBI:456216"/>
        <dbReference type="EC" id="7.2.2.11"/>
    </reaction>
    <physiologicalReaction direction="left-to-right" evidence="15">
        <dbReference type="Rhea" id="RHEA:15558"/>
    </physiologicalReaction>
</comment>
<dbReference type="GO" id="GO:0015413">
    <property type="term" value="F:ABC-type nickel transporter activity"/>
    <property type="evidence" value="ECO:0007669"/>
    <property type="project" value="UniProtKB-EC"/>
</dbReference>
<dbReference type="InterPro" id="IPR050388">
    <property type="entry name" value="ABC_Ni/Peptide_Import"/>
</dbReference>
<comment type="subcellular location">
    <subcellularLocation>
        <location evidence="1">Cell membrane</location>
        <topology evidence="1">Peripheral membrane protein</topology>
    </subcellularLocation>
</comment>
<evidence type="ECO:0000256" key="5">
    <source>
        <dbReference type="ARBA" id="ARBA00022596"/>
    </source>
</evidence>
<dbReference type="PROSITE" id="PS00211">
    <property type="entry name" value="ABC_TRANSPORTER_1"/>
    <property type="match status" value="1"/>
</dbReference>
<dbReference type="NCBIfam" id="TIGR01727">
    <property type="entry name" value="oligo_HPY"/>
    <property type="match status" value="1"/>
</dbReference>
<name>A0A6S6R2T4_9FIRM</name>
<dbReference type="InterPro" id="IPR003439">
    <property type="entry name" value="ABC_transporter-like_ATP-bd"/>
</dbReference>
<dbReference type="SMART" id="SM00382">
    <property type="entry name" value="AAA"/>
    <property type="match status" value="1"/>
</dbReference>
<feature type="domain" description="ABC transporter" evidence="16">
    <location>
        <begin position="13"/>
        <end position="251"/>
    </location>
</feature>
<dbReference type="EC" id="7.2.2.11" evidence="13"/>
<dbReference type="GO" id="GO:0015833">
    <property type="term" value="P:peptide transport"/>
    <property type="evidence" value="ECO:0007669"/>
    <property type="project" value="InterPro"/>
</dbReference>
<comment type="similarity">
    <text evidence="2">Belongs to the ABC transporter superfamily.</text>
</comment>
<proteinExistence type="inferred from homology"/>
<dbReference type="Gene3D" id="3.40.50.300">
    <property type="entry name" value="P-loop containing nucleotide triphosphate hydrolases"/>
    <property type="match status" value="1"/>
</dbReference>
<dbReference type="Pfam" id="PF00005">
    <property type="entry name" value="ABC_tran"/>
    <property type="match status" value="1"/>
</dbReference>
<keyword evidence="4" id="KW-1003">Cell membrane</keyword>
<comment type="subunit">
    <text evidence="12">The complex is composed of two ATP-binding proteins (NikD and NikE), two transmembrane proteins (NikB and NikC) and a solute-binding protein (NikA).</text>
</comment>
<evidence type="ECO:0000313" key="17">
    <source>
        <dbReference type="EMBL" id="BCJ93835.1"/>
    </source>
</evidence>
<keyword evidence="3" id="KW-0813">Transport</keyword>
<accession>A0A6S6R2T4</accession>
<keyword evidence="6" id="KW-0547">Nucleotide-binding</keyword>
<evidence type="ECO:0000256" key="6">
    <source>
        <dbReference type="ARBA" id="ARBA00022741"/>
    </source>
</evidence>
<dbReference type="InterPro" id="IPR017871">
    <property type="entry name" value="ABC_transporter-like_CS"/>
</dbReference>
<evidence type="ECO:0000256" key="10">
    <source>
        <dbReference type="ARBA" id="ARBA00023112"/>
    </source>
</evidence>
<keyword evidence="5" id="KW-0533">Nickel</keyword>
<keyword evidence="7 17" id="KW-0067">ATP-binding</keyword>
<dbReference type="InterPro" id="IPR013563">
    <property type="entry name" value="Oligopep_ABC_C"/>
</dbReference>
<dbReference type="AlphaFoldDB" id="A0A6S6R2T4"/>
<evidence type="ECO:0000256" key="8">
    <source>
        <dbReference type="ARBA" id="ARBA00022967"/>
    </source>
</evidence>